<keyword evidence="3 6" id="KW-0479">Metal-binding</keyword>
<evidence type="ECO:0000256" key="3">
    <source>
        <dbReference type="ARBA" id="ARBA00022723"/>
    </source>
</evidence>
<dbReference type="GO" id="GO:0015689">
    <property type="term" value="P:molybdate ion transport"/>
    <property type="evidence" value="ECO:0007669"/>
    <property type="project" value="InterPro"/>
</dbReference>
<comment type="subunit">
    <text evidence="5">The complex is composed of two ATP-binding proteins (ModC), two transmembrane proteins (ModB) and a solute-binding protein (ModA).</text>
</comment>
<dbReference type="GO" id="GO:0030288">
    <property type="term" value="C:outer membrane-bounded periplasmic space"/>
    <property type="evidence" value="ECO:0007669"/>
    <property type="project" value="TreeGrafter"/>
</dbReference>
<reference evidence="8 9" key="1">
    <citation type="submission" date="2020-08" db="EMBL/GenBank/DDBJ databases">
        <title>Genomic Encyclopedia of Type Strains, Phase IV (KMG-IV): sequencing the most valuable type-strain genomes for metagenomic binning, comparative biology and taxonomic classification.</title>
        <authorList>
            <person name="Goeker M."/>
        </authorList>
    </citation>
    <scope>NUCLEOTIDE SEQUENCE [LARGE SCALE GENOMIC DNA]</scope>
    <source>
        <strain evidence="8 9">DSM 15867</strain>
    </source>
</reference>
<dbReference type="PANTHER" id="PTHR30632:SF17">
    <property type="entry name" value="MOLYBDATE-BINDING PROTEIN MODA"/>
    <property type="match status" value="1"/>
</dbReference>
<proteinExistence type="inferred from homology"/>
<evidence type="ECO:0000256" key="5">
    <source>
        <dbReference type="ARBA" id="ARBA00062515"/>
    </source>
</evidence>
<dbReference type="GO" id="GO:0030973">
    <property type="term" value="F:molybdate ion binding"/>
    <property type="evidence" value="ECO:0007669"/>
    <property type="project" value="TreeGrafter"/>
</dbReference>
<name>A0A7W7EYV6_9SPHN</name>
<keyword evidence="4 7" id="KW-0732">Signal</keyword>
<dbReference type="Gene3D" id="3.40.190.10">
    <property type="entry name" value="Periplasmic binding protein-like II"/>
    <property type="match status" value="2"/>
</dbReference>
<sequence>MPTRRHFVTGLAAAALLLPAAVDAAPARPPLTVFAAASLTDALQVVAKAYTARTGQPVRFSFESSGTAARQIAAGARADLFVSADSRWMDDLAGRNLLAARRDLLGGRLALVARAGSNIRLRLQPGAPLATALGPDGRLAVGDPRSVPAGRYAQAALTRLGLWSTVEQRLAPAQDVRAALAYVARGAAPLGIVYESDAYADRAVRLVSLFPAASHPPIVYPVAVLRGASAGASDFYRFLSSGPARAIFARYRFRPLG</sequence>
<comment type="similarity">
    <text evidence="1">Belongs to the bacterial solute-binding protein ModA family.</text>
</comment>
<feature type="binding site" evidence="6">
    <location>
        <position position="149"/>
    </location>
    <ligand>
        <name>molybdate</name>
        <dbReference type="ChEBI" id="CHEBI:36264"/>
    </ligand>
</feature>
<keyword evidence="2 6" id="KW-0500">Molybdenum</keyword>
<evidence type="ECO:0000256" key="7">
    <source>
        <dbReference type="SAM" id="SignalP"/>
    </source>
</evidence>
<feature type="binding site" evidence="6">
    <location>
        <position position="65"/>
    </location>
    <ligand>
        <name>molybdate</name>
        <dbReference type="ChEBI" id="CHEBI:36264"/>
    </ligand>
</feature>
<evidence type="ECO:0000313" key="8">
    <source>
        <dbReference type="EMBL" id="MBB4618586.1"/>
    </source>
</evidence>
<dbReference type="NCBIfam" id="TIGR01256">
    <property type="entry name" value="modA"/>
    <property type="match status" value="1"/>
</dbReference>
<dbReference type="PIRSF" id="PIRSF004846">
    <property type="entry name" value="ModA"/>
    <property type="match status" value="1"/>
</dbReference>
<dbReference type="InterPro" id="IPR005950">
    <property type="entry name" value="ModA"/>
</dbReference>
<gene>
    <name evidence="8" type="ORF">GGQ96_002729</name>
</gene>
<keyword evidence="9" id="KW-1185">Reference proteome</keyword>
<feature type="binding site" evidence="6">
    <location>
        <position position="176"/>
    </location>
    <ligand>
        <name>molybdate</name>
        <dbReference type="ChEBI" id="CHEBI:36264"/>
    </ligand>
</feature>
<dbReference type="Pfam" id="PF13531">
    <property type="entry name" value="SBP_bac_11"/>
    <property type="match status" value="1"/>
</dbReference>
<dbReference type="PANTHER" id="PTHR30632">
    <property type="entry name" value="MOLYBDATE-BINDING PERIPLASMIC PROTEIN"/>
    <property type="match status" value="1"/>
</dbReference>
<dbReference type="GO" id="GO:1901359">
    <property type="term" value="F:tungstate binding"/>
    <property type="evidence" value="ECO:0007669"/>
    <property type="project" value="UniProtKB-ARBA"/>
</dbReference>
<evidence type="ECO:0000256" key="6">
    <source>
        <dbReference type="PIRSR" id="PIRSR004846-1"/>
    </source>
</evidence>
<dbReference type="InterPro" id="IPR050682">
    <property type="entry name" value="ModA/WtpA"/>
</dbReference>
<feature type="chain" id="PRO_5031110568" evidence="7">
    <location>
        <begin position="25"/>
        <end position="257"/>
    </location>
</feature>
<protein>
    <submittedName>
        <fullName evidence="8">Molybdate transport system substrate-binding protein</fullName>
    </submittedName>
</protein>
<dbReference type="Proteomes" id="UP000574769">
    <property type="component" value="Unassembled WGS sequence"/>
</dbReference>
<dbReference type="PROSITE" id="PS51318">
    <property type="entry name" value="TAT"/>
    <property type="match status" value="1"/>
</dbReference>
<dbReference type="AlphaFoldDB" id="A0A7W7EYV6"/>
<feature type="binding site" evidence="6">
    <location>
        <position position="194"/>
    </location>
    <ligand>
        <name>molybdate</name>
        <dbReference type="ChEBI" id="CHEBI:36264"/>
    </ligand>
</feature>
<accession>A0A7W7EYV6</accession>
<feature type="signal peptide" evidence="7">
    <location>
        <begin position="1"/>
        <end position="24"/>
    </location>
</feature>
<dbReference type="InterPro" id="IPR006311">
    <property type="entry name" value="TAT_signal"/>
</dbReference>
<evidence type="ECO:0000256" key="4">
    <source>
        <dbReference type="ARBA" id="ARBA00022729"/>
    </source>
</evidence>
<dbReference type="FunFam" id="3.40.190.10:FF:000035">
    <property type="entry name" value="Molybdate ABC transporter substrate-binding protein"/>
    <property type="match status" value="1"/>
</dbReference>
<organism evidence="8 9">
    <name type="scientific">Sphingomonas abaci</name>
    <dbReference type="NCBI Taxonomy" id="237611"/>
    <lineage>
        <taxon>Bacteria</taxon>
        <taxon>Pseudomonadati</taxon>
        <taxon>Pseudomonadota</taxon>
        <taxon>Alphaproteobacteria</taxon>
        <taxon>Sphingomonadales</taxon>
        <taxon>Sphingomonadaceae</taxon>
        <taxon>Sphingomonas</taxon>
    </lineage>
</organism>
<dbReference type="EMBL" id="JACHNY010000005">
    <property type="protein sequence ID" value="MBB4618586.1"/>
    <property type="molecule type" value="Genomic_DNA"/>
</dbReference>
<evidence type="ECO:0000313" key="9">
    <source>
        <dbReference type="Proteomes" id="UP000574769"/>
    </source>
</evidence>
<evidence type="ECO:0000256" key="2">
    <source>
        <dbReference type="ARBA" id="ARBA00022505"/>
    </source>
</evidence>
<evidence type="ECO:0000256" key="1">
    <source>
        <dbReference type="ARBA" id="ARBA00009175"/>
    </source>
</evidence>
<dbReference type="SUPFAM" id="SSF53850">
    <property type="entry name" value="Periplasmic binding protein-like II"/>
    <property type="match status" value="1"/>
</dbReference>
<comment type="caution">
    <text evidence="8">The sequence shown here is derived from an EMBL/GenBank/DDBJ whole genome shotgun (WGS) entry which is preliminary data.</text>
</comment>
<dbReference type="GO" id="GO:0046872">
    <property type="term" value="F:metal ion binding"/>
    <property type="evidence" value="ECO:0007669"/>
    <property type="project" value="UniProtKB-KW"/>
</dbReference>
<feature type="binding site" evidence="6">
    <location>
        <position position="38"/>
    </location>
    <ligand>
        <name>molybdate</name>
        <dbReference type="ChEBI" id="CHEBI:36264"/>
    </ligand>
</feature>